<dbReference type="EMBL" id="PZKE01000002">
    <property type="protein sequence ID" value="PTE16128.1"/>
    <property type="molecule type" value="Genomic_DNA"/>
</dbReference>
<accession>A0A2T4JE87</accession>
<dbReference type="Gene3D" id="3.30.70.1210">
    <property type="entry name" value="Crispr-associated protein, domain 2"/>
    <property type="match status" value="1"/>
</dbReference>
<dbReference type="NCBIfam" id="TIGR01907">
    <property type="entry name" value="casE_Cse3"/>
    <property type="match status" value="1"/>
</dbReference>
<organism evidence="1 2">
    <name type="scientific">Fuscovulum blasticum DSM 2131</name>
    <dbReference type="NCBI Taxonomy" id="1188250"/>
    <lineage>
        <taxon>Bacteria</taxon>
        <taxon>Pseudomonadati</taxon>
        <taxon>Pseudomonadota</taxon>
        <taxon>Alphaproteobacteria</taxon>
        <taxon>Rhodobacterales</taxon>
        <taxon>Paracoccaceae</taxon>
        <taxon>Pseudogemmobacter</taxon>
    </lineage>
</organism>
<dbReference type="Proteomes" id="UP000241362">
    <property type="component" value="Unassembled WGS sequence"/>
</dbReference>
<dbReference type="RefSeq" id="WP_107672136.1">
    <property type="nucleotide sequence ID" value="NZ_PZKE01000002.1"/>
</dbReference>
<sequence length="242" mass="26645">MTLYLSHLRLSRRPSAQALAPLLAPADPAARKAAQHNLLWSVFTDGPDRNRDFLWREERENSFLTLSARPPAQTDLFEPHQVKEFAPALSIGDRLDFQLRCNATRTEKTGGLSERGKEKKRHIDLVMDALQAVPGRKDLPEGAQSLRAPARLSLAQDVGRAWLARQGQKAGFHLLAAEVADYSTEVLPGHRGPRKGQPQFGILDLTGRIEITDPAAFLPMLAAGFGRAKAFGCGLMLIRRAA</sequence>
<name>A0A2T4JE87_FUSBL</name>
<reference evidence="1 2" key="1">
    <citation type="submission" date="2018-03" db="EMBL/GenBank/DDBJ databases">
        <title>Rhodobacter blasticus.</title>
        <authorList>
            <person name="Meyer T.E."/>
            <person name="Miller S."/>
            <person name="Lodha T."/>
            <person name="Gandham S."/>
            <person name="Chintalapati S."/>
            <person name="Chintalapati V.R."/>
        </authorList>
    </citation>
    <scope>NUCLEOTIDE SEQUENCE [LARGE SCALE GENOMIC DNA]</scope>
    <source>
        <strain evidence="1 2">DSM 2131</strain>
    </source>
</reference>
<dbReference type="CDD" id="cd09727">
    <property type="entry name" value="Cas6_I-E"/>
    <property type="match status" value="1"/>
</dbReference>
<dbReference type="SMART" id="SM01101">
    <property type="entry name" value="CRISPR_assoc"/>
    <property type="match status" value="1"/>
</dbReference>
<keyword evidence="2" id="KW-1185">Reference proteome</keyword>
<protein>
    <submittedName>
        <fullName evidence="1">Type I-E CRISPR-associated protein Cas6/Cse3/CasE</fullName>
    </submittedName>
</protein>
<gene>
    <name evidence="1" type="primary">cas6e</name>
    <name evidence="1" type="ORF">C5F44_03690</name>
</gene>
<evidence type="ECO:0000313" key="1">
    <source>
        <dbReference type="EMBL" id="PTE16128.1"/>
    </source>
</evidence>
<comment type="caution">
    <text evidence="1">The sequence shown here is derived from an EMBL/GenBank/DDBJ whole genome shotgun (WGS) entry which is preliminary data.</text>
</comment>
<dbReference type="Pfam" id="PF08798">
    <property type="entry name" value="CRISPR_assoc"/>
    <property type="match status" value="1"/>
</dbReference>
<dbReference type="AlphaFoldDB" id="A0A2T4JE87"/>
<evidence type="ECO:0000313" key="2">
    <source>
        <dbReference type="Proteomes" id="UP000241362"/>
    </source>
</evidence>
<dbReference type="InterPro" id="IPR010179">
    <property type="entry name" value="CRISPR-assoc_prot_Cse3"/>
</dbReference>
<dbReference type="SUPFAM" id="SSF117987">
    <property type="entry name" value="CRISPR-associated protein"/>
    <property type="match status" value="2"/>
</dbReference>
<proteinExistence type="predicted"/>
<dbReference type="Gene3D" id="3.30.70.1200">
    <property type="entry name" value="Crispr-associated protein, domain 1"/>
    <property type="match status" value="1"/>
</dbReference>